<name>A0ABR0AKX8_9CRUS</name>
<dbReference type="InterPro" id="IPR035965">
    <property type="entry name" value="PAS-like_dom_sf"/>
</dbReference>
<dbReference type="SUPFAM" id="SSF55785">
    <property type="entry name" value="PYP-like sensor domain (PAS domain)"/>
    <property type="match status" value="1"/>
</dbReference>
<dbReference type="InterPro" id="IPR000014">
    <property type="entry name" value="PAS"/>
</dbReference>
<dbReference type="PANTHER" id="PTHR10649">
    <property type="entry name" value="ARYL HYDROCARBON RECEPTOR"/>
    <property type="match status" value="1"/>
</dbReference>
<evidence type="ECO:0000313" key="7">
    <source>
        <dbReference type="Proteomes" id="UP001234178"/>
    </source>
</evidence>
<comment type="subcellular location">
    <subcellularLocation>
        <location evidence="1">Nucleus</location>
    </subcellularLocation>
</comment>
<keyword evidence="3" id="KW-0238">DNA-binding</keyword>
<dbReference type="InterPro" id="IPR039091">
    <property type="entry name" value="AHR/AHRR"/>
</dbReference>
<keyword evidence="2" id="KW-0805">Transcription regulation</keyword>
<keyword evidence="7" id="KW-1185">Reference proteome</keyword>
<dbReference type="Gene3D" id="3.30.450.20">
    <property type="entry name" value="PAS domain"/>
    <property type="match status" value="1"/>
</dbReference>
<evidence type="ECO:0000256" key="1">
    <source>
        <dbReference type="ARBA" id="ARBA00004123"/>
    </source>
</evidence>
<proteinExistence type="predicted"/>
<evidence type="ECO:0000256" key="3">
    <source>
        <dbReference type="ARBA" id="ARBA00023125"/>
    </source>
</evidence>
<keyword evidence="5" id="KW-0539">Nucleus</keyword>
<dbReference type="Proteomes" id="UP001234178">
    <property type="component" value="Unassembled WGS sequence"/>
</dbReference>
<sequence length="146" mass="16401">MEEPPLALFAICTPFGPPSLLELPHKESMFKSKHRLDLALVSMDQRGKALLGHSDAELSSLGGYDLVHFDDLSYVASAHQEHDENESKEKRPRVFCCGVLKTGASGLIAYRLQTKDGQFQWLQTSSRLVYKNSKPDFIISTHRPLM</sequence>
<dbReference type="CDD" id="cd00130">
    <property type="entry name" value="PAS"/>
    <property type="match status" value="1"/>
</dbReference>
<reference evidence="6 7" key="1">
    <citation type="journal article" date="2023" name="Nucleic Acids Res.">
        <title>The hologenome of Daphnia magna reveals possible DNA methylation and microbiome-mediated evolution of the host genome.</title>
        <authorList>
            <person name="Chaturvedi A."/>
            <person name="Li X."/>
            <person name="Dhandapani V."/>
            <person name="Marshall H."/>
            <person name="Kissane S."/>
            <person name="Cuenca-Cambronero M."/>
            <person name="Asole G."/>
            <person name="Calvet F."/>
            <person name="Ruiz-Romero M."/>
            <person name="Marangio P."/>
            <person name="Guigo R."/>
            <person name="Rago D."/>
            <person name="Mirbahai L."/>
            <person name="Eastwood N."/>
            <person name="Colbourne J.K."/>
            <person name="Zhou J."/>
            <person name="Mallon E."/>
            <person name="Orsini L."/>
        </authorList>
    </citation>
    <scope>NUCLEOTIDE SEQUENCE [LARGE SCALE GENOMIC DNA]</scope>
    <source>
        <strain evidence="6">LRV0_1</strain>
    </source>
</reference>
<organism evidence="6 7">
    <name type="scientific">Daphnia magna</name>
    <dbReference type="NCBI Taxonomy" id="35525"/>
    <lineage>
        <taxon>Eukaryota</taxon>
        <taxon>Metazoa</taxon>
        <taxon>Ecdysozoa</taxon>
        <taxon>Arthropoda</taxon>
        <taxon>Crustacea</taxon>
        <taxon>Branchiopoda</taxon>
        <taxon>Diplostraca</taxon>
        <taxon>Cladocera</taxon>
        <taxon>Anomopoda</taxon>
        <taxon>Daphniidae</taxon>
        <taxon>Daphnia</taxon>
    </lineage>
</organism>
<keyword evidence="4" id="KW-0804">Transcription</keyword>
<dbReference type="Pfam" id="PF14598">
    <property type="entry name" value="PAS_11"/>
    <property type="match status" value="1"/>
</dbReference>
<dbReference type="EMBL" id="JAOYFB010000038">
    <property type="protein sequence ID" value="KAK4025759.1"/>
    <property type="molecule type" value="Genomic_DNA"/>
</dbReference>
<evidence type="ECO:0000256" key="5">
    <source>
        <dbReference type="ARBA" id="ARBA00023242"/>
    </source>
</evidence>
<evidence type="ECO:0000313" key="6">
    <source>
        <dbReference type="EMBL" id="KAK4025759.1"/>
    </source>
</evidence>
<comment type="caution">
    <text evidence="6">The sequence shown here is derived from an EMBL/GenBank/DDBJ whole genome shotgun (WGS) entry which is preliminary data.</text>
</comment>
<dbReference type="PANTHER" id="PTHR10649:SF12">
    <property type="entry name" value="SPINELESS, ISOFORM C"/>
    <property type="match status" value="1"/>
</dbReference>
<gene>
    <name evidence="6" type="ORF">OUZ56_014806</name>
</gene>
<evidence type="ECO:0000256" key="2">
    <source>
        <dbReference type="ARBA" id="ARBA00023015"/>
    </source>
</evidence>
<evidence type="ECO:0000256" key="4">
    <source>
        <dbReference type="ARBA" id="ARBA00023163"/>
    </source>
</evidence>
<accession>A0ABR0AKX8</accession>
<protein>
    <submittedName>
        <fullName evidence="6">Uncharacterized protein</fullName>
    </submittedName>
</protein>